<evidence type="ECO:0000259" key="4">
    <source>
        <dbReference type="PROSITE" id="PS50956"/>
    </source>
</evidence>
<dbReference type="InterPro" id="IPR011991">
    <property type="entry name" value="ArsR-like_HTH"/>
</dbReference>
<proteinExistence type="predicted"/>
<dbReference type="SUPFAM" id="SSF46785">
    <property type="entry name" value="Winged helix' DNA-binding domain"/>
    <property type="match status" value="1"/>
</dbReference>
<dbReference type="OrthoDB" id="34294at2"/>
<dbReference type="Pfam" id="PF13412">
    <property type="entry name" value="HTH_24"/>
    <property type="match status" value="1"/>
</dbReference>
<evidence type="ECO:0000313" key="6">
    <source>
        <dbReference type="Proteomes" id="UP000195043"/>
    </source>
</evidence>
<dbReference type="CDD" id="cd00090">
    <property type="entry name" value="HTH_ARSR"/>
    <property type="match status" value="1"/>
</dbReference>
<dbReference type="InterPro" id="IPR019887">
    <property type="entry name" value="Tscrpt_reg_AsnC/Lrp_C"/>
</dbReference>
<protein>
    <recommendedName>
        <fullName evidence="4">HTH asnC-type domain-containing protein</fullName>
    </recommendedName>
</protein>
<dbReference type="Pfam" id="PF01037">
    <property type="entry name" value="AsnC_trans_reg"/>
    <property type="match status" value="1"/>
</dbReference>
<keyword evidence="2" id="KW-0238">DNA-binding</keyword>
<evidence type="ECO:0000313" key="5">
    <source>
        <dbReference type="EMBL" id="OTN77480.1"/>
    </source>
</evidence>
<dbReference type="PRINTS" id="PR00033">
    <property type="entry name" value="HTHASNC"/>
</dbReference>
<sequence length="148" mass="16771">MDNLDRKIVNILQKNARVTVKQIAEQCFISSPSVSVRVQNLEQLGYIRSYQALIDYQKLGYLIKAYVHCAVNAKDKDAFYAYIAAIPNVIECDCITGDYSMLLKVYFSDTVVLDRFITDLQFYGDTKTHIVFSTSVGPRGLQVPISEE</sequence>
<dbReference type="EMBL" id="NGKU01000001">
    <property type="protein sequence ID" value="OTN77480.1"/>
    <property type="molecule type" value="Genomic_DNA"/>
</dbReference>
<dbReference type="GO" id="GO:0005829">
    <property type="term" value="C:cytosol"/>
    <property type="evidence" value="ECO:0007669"/>
    <property type="project" value="TreeGrafter"/>
</dbReference>
<dbReference type="RefSeq" id="WP_086275501.1">
    <property type="nucleotide sequence ID" value="NZ_NGKU01000001.1"/>
</dbReference>
<comment type="caution">
    <text evidence="5">The sequence shown here is derived from an EMBL/GenBank/DDBJ whole genome shotgun (WGS) entry which is preliminary data.</text>
</comment>
<gene>
    <name evidence="5" type="ORF">A5886_002580</name>
</gene>
<evidence type="ECO:0000256" key="3">
    <source>
        <dbReference type="ARBA" id="ARBA00023163"/>
    </source>
</evidence>
<keyword evidence="3" id="KW-0804">Transcription</keyword>
<dbReference type="PANTHER" id="PTHR30154:SF34">
    <property type="entry name" value="TRANSCRIPTIONAL REGULATOR AZLB"/>
    <property type="match status" value="1"/>
</dbReference>
<dbReference type="SUPFAM" id="SSF54909">
    <property type="entry name" value="Dimeric alpha+beta barrel"/>
    <property type="match status" value="1"/>
</dbReference>
<accession>A0A242A9B5</accession>
<dbReference type="AlphaFoldDB" id="A0A242A9B5"/>
<name>A0A242A9B5_9ENTE</name>
<dbReference type="InterPro" id="IPR036390">
    <property type="entry name" value="WH_DNA-bd_sf"/>
</dbReference>
<dbReference type="SMART" id="SM00344">
    <property type="entry name" value="HTH_ASNC"/>
    <property type="match status" value="1"/>
</dbReference>
<dbReference type="PROSITE" id="PS50956">
    <property type="entry name" value="HTH_ASNC_2"/>
    <property type="match status" value="1"/>
</dbReference>
<dbReference type="STRING" id="1834191.A5886_002580"/>
<feature type="domain" description="HTH asnC-type" evidence="4">
    <location>
        <begin position="1"/>
        <end position="62"/>
    </location>
</feature>
<keyword evidence="1" id="KW-0805">Transcription regulation</keyword>
<keyword evidence="6" id="KW-1185">Reference proteome</keyword>
<organism evidence="5 6">
    <name type="scientific">Candidatus Enterococcus testudinis</name>
    <dbReference type="NCBI Taxonomy" id="1834191"/>
    <lineage>
        <taxon>Bacteria</taxon>
        <taxon>Bacillati</taxon>
        <taxon>Bacillota</taxon>
        <taxon>Bacilli</taxon>
        <taxon>Lactobacillales</taxon>
        <taxon>Enterococcaceae</taxon>
        <taxon>Enterococcus</taxon>
    </lineage>
</organism>
<evidence type="ECO:0000256" key="2">
    <source>
        <dbReference type="ARBA" id="ARBA00023125"/>
    </source>
</evidence>
<dbReference type="GO" id="GO:0043200">
    <property type="term" value="P:response to amino acid"/>
    <property type="evidence" value="ECO:0007669"/>
    <property type="project" value="TreeGrafter"/>
</dbReference>
<dbReference type="InterPro" id="IPR036388">
    <property type="entry name" value="WH-like_DNA-bd_sf"/>
</dbReference>
<dbReference type="PANTHER" id="PTHR30154">
    <property type="entry name" value="LEUCINE-RESPONSIVE REGULATORY PROTEIN"/>
    <property type="match status" value="1"/>
</dbReference>
<dbReference type="InterPro" id="IPR000485">
    <property type="entry name" value="AsnC-type_HTH_dom"/>
</dbReference>
<dbReference type="Gene3D" id="3.30.70.920">
    <property type="match status" value="1"/>
</dbReference>
<dbReference type="Proteomes" id="UP000195043">
    <property type="component" value="Unassembled WGS sequence"/>
</dbReference>
<dbReference type="InterPro" id="IPR019888">
    <property type="entry name" value="Tscrpt_reg_AsnC-like"/>
</dbReference>
<dbReference type="Gene3D" id="1.10.10.10">
    <property type="entry name" value="Winged helix-like DNA-binding domain superfamily/Winged helix DNA-binding domain"/>
    <property type="match status" value="1"/>
</dbReference>
<dbReference type="GO" id="GO:0043565">
    <property type="term" value="F:sequence-specific DNA binding"/>
    <property type="evidence" value="ECO:0007669"/>
    <property type="project" value="InterPro"/>
</dbReference>
<evidence type="ECO:0000256" key="1">
    <source>
        <dbReference type="ARBA" id="ARBA00023015"/>
    </source>
</evidence>
<reference evidence="5 6" key="1">
    <citation type="submission" date="2017-05" db="EMBL/GenBank/DDBJ databases">
        <title>The Genome Sequence of Enterococcus sp. 8G7_MSG3316.</title>
        <authorList>
            <consortium name="The Broad Institute Genomics Platform"/>
            <consortium name="The Broad Institute Genomic Center for Infectious Diseases"/>
            <person name="Earl A."/>
            <person name="Manson A."/>
            <person name="Schwartman J."/>
            <person name="Gilmore M."/>
            <person name="Abouelleil A."/>
            <person name="Cao P."/>
            <person name="Chapman S."/>
            <person name="Cusick C."/>
            <person name="Shea T."/>
            <person name="Young S."/>
            <person name="Neafsey D."/>
            <person name="Nusbaum C."/>
            <person name="Birren B."/>
        </authorList>
    </citation>
    <scope>NUCLEOTIDE SEQUENCE [LARGE SCALE GENOMIC DNA]</scope>
    <source>
        <strain evidence="5 6">8G7_MSG3316</strain>
    </source>
</reference>
<dbReference type="InterPro" id="IPR011008">
    <property type="entry name" value="Dimeric_a/b-barrel"/>
</dbReference>